<sequence>MDSIGDRIREERDRLGFNQTAFGAIGGVRKQAQLKYEKGERFPGADYLAAIAKVGADVQYIVAGQRASSALAADEQEFLGLFRAAPLAVKAAAIGALKSAGGQQTNVQKVKKGVGQQFNAGVGTVTSGDITNAGKKG</sequence>
<dbReference type="CDD" id="cd00093">
    <property type="entry name" value="HTH_XRE"/>
    <property type="match status" value="1"/>
</dbReference>
<dbReference type="RefSeq" id="WP_118129036.1">
    <property type="nucleotide sequence ID" value="NZ_LMAZ01000001.1"/>
</dbReference>
<comment type="caution">
    <text evidence="2">The sequence shown here is derived from an EMBL/GenBank/DDBJ whole genome shotgun (WGS) entry which is preliminary data.</text>
</comment>
<dbReference type="InterPro" id="IPR001387">
    <property type="entry name" value="Cro/C1-type_HTH"/>
</dbReference>
<dbReference type="GO" id="GO:0003677">
    <property type="term" value="F:DNA binding"/>
    <property type="evidence" value="ECO:0007669"/>
    <property type="project" value="InterPro"/>
</dbReference>
<evidence type="ECO:0000313" key="3">
    <source>
        <dbReference type="Proteomes" id="UP000265411"/>
    </source>
</evidence>
<dbReference type="Gene3D" id="1.10.260.40">
    <property type="entry name" value="lambda repressor-like DNA-binding domains"/>
    <property type="match status" value="1"/>
</dbReference>
<dbReference type="SMART" id="SM00530">
    <property type="entry name" value="HTH_XRE"/>
    <property type="match status" value="1"/>
</dbReference>
<dbReference type="OrthoDB" id="3196789at2"/>
<gene>
    <name evidence="2" type="ORF">ASB58_00970</name>
</gene>
<accession>A0A395R876</accession>
<dbReference type="Proteomes" id="UP000265411">
    <property type="component" value="Unassembled WGS sequence"/>
</dbReference>
<feature type="domain" description="HTH cro/C1-type" evidence="1">
    <location>
        <begin position="8"/>
        <end position="61"/>
    </location>
</feature>
<protein>
    <submittedName>
        <fullName evidence="2">Transcriptional regulator</fullName>
    </submittedName>
</protein>
<organism evidence="2 3">
    <name type="scientific">Pseudomonas abyssi</name>
    <dbReference type="NCBI Taxonomy" id="170540"/>
    <lineage>
        <taxon>Bacteria</taxon>
        <taxon>Pseudomonadati</taxon>
        <taxon>Pseudomonadota</taxon>
        <taxon>Gammaproteobacteria</taxon>
        <taxon>Pseudomonadales</taxon>
        <taxon>Pseudomonadaceae</taxon>
        <taxon>Pseudomonas</taxon>
    </lineage>
</organism>
<dbReference type="InterPro" id="IPR010982">
    <property type="entry name" value="Lambda_DNA-bd_dom_sf"/>
</dbReference>
<keyword evidence="3" id="KW-1185">Reference proteome</keyword>
<dbReference type="SUPFAM" id="SSF47413">
    <property type="entry name" value="lambda repressor-like DNA-binding domains"/>
    <property type="match status" value="1"/>
</dbReference>
<dbReference type="PROSITE" id="PS50943">
    <property type="entry name" value="HTH_CROC1"/>
    <property type="match status" value="1"/>
</dbReference>
<proteinExistence type="predicted"/>
<dbReference type="AlphaFoldDB" id="A0A395R876"/>
<evidence type="ECO:0000259" key="1">
    <source>
        <dbReference type="PROSITE" id="PS50943"/>
    </source>
</evidence>
<dbReference type="EMBL" id="LMAZ01000001">
    <property type="protein sequence ID" value="RGP55989.1"/>
    <property type="molecule type" value="Genomic_DNA"/>
</dbReference>
<name>A0A395R876_9PSED</name>
<evidence type="ECO:0000313" key="2">
    <source>
        <dbReference type="EMBL" id="RGP55989.1"/>
    </source>
</evidence>
<reference evidence="2 3" key="1">
    <citation type="journal article" date="2018" name="Syst. Appl. Microbiol.">
        <title>Pseudomonas gallaeciensis sp. nov., isolated from crude-oil-contaminated intertidal sand samples after the Prestige oil spill.</title>
        <authorList>
            <person name="Mulet M."/>
            <person name="Sanchez D."/>
            <person name="Rodriguez A.C."/>
            <person name="Nogales B."/>
            <person name="Bosch R."/>
            <person name="Busquets A."/>
            <person name="Gomila M."/>
            <person name="Lalucat J."/>
            <person name="Garcia-Valdes E."/>
        </authorList>
    </citation>
    <scope>NUCLEOTIDE SEQUENCE [LARGE SCALE GENOMIC DNA]</scope>
    <source>
        <strain evidence="2 3">V113</strain>
    </source>
</reference>